<dbReference type="Pfam" id="PF03009">
    <property type="entry name" value="GDPD"/>
    <property type="match status" value="1"/>
</dbReference>
<dbReference type="RefSeq" id="WP_044628426.1">
    <property type="nucleotide sequence ID" value="NZ_AP022821.1"/>
</dbReference>
<dbReference type="AlphaFoldDB" id="A0A0D7V024"/>
<dbReference type="PANTHER" id="PTHR46211">
    <property type="entry name" value="GLYCEROPHOSPHORYL DIESTER PHOSPHODIESTERASE"/>
    <property type="match status" value="1"/>
</dbReference>
<dbReference type="Proteomes" id="UP000503197">
    <property type="component" value="Chromosome"/>
</dbReference>
<protein>
    <submittedName>
        <fullName evidence="2">Glycerophosphoryl diester phosphodiesterase</fullName>
    </submittedName>
</protein>
<dbReference type="OrthoDB" id="9795622at2"/>
<gene>
    <name evidence="2" type="ORF">HMSLTHF_23520</name>
</gene>
<dbReference type="EMBL" id="AP022821">
    <property type="protein sequence ID" value="BCA92577.1"/>
    <property type="molecule type" value="Genomic_DNA"/>
</dbReference>
<evidence type="ECO:0000256" key="1">
    <source>
        <dbReference type="SAM" id="SignalP"/>
    </source>
</evidence>
<evidence type="ECO:0000313" key="2">
    <source>
        <dbReference type="EMBL" id="BCA92577.1"/>
    </source>
</evidence>
<dbReference type="PANTHER" id="PTHR46211:SF7">
    <property type="entry name" value="GLYCEROPHOSPHODIESTER PHOSPHODIESTERASE"/>
    <property type="match status" value="1"/>
</dbReference>
<sequence length="314" mass="35272">MSRYSLMTALLMTPMVIAGIATAATAANDTPLLQQREDLTSFQVIAHRGASGHAPESTLAAYELAHRWGVDYLELDAQLSADGEVVLFHDDTLERTSDGEGHIHDYTLAELKTLDTGTWFHEAHPERTEEEYRGAQILTLDELFDHFGHTTRYYIETKSPDLNPGLEEALVERLEAYDMIEQGRVLVQSFDQESLLKVRTANPHVPLIQLLWYSPSEQDSATLTEWNDTTPGADSIRDEDFERIAEYAVGIGTNAAYRGQEVIDADFVRQAQAHGLSVHVYTINEQDEMKRLMALGVDGLFTDYPDRLLELVSE</sequence>
<dbReference type="InterPro" id="IPR017946">
    <property type="entry name" value="PLC-like_Pdiesterase_TIM-brl"/>
</dbReference>
<dbReference type="GO" id="GO:0006629">
    <property type="term" value="P:lipid metabolic process"/>
    <property type="evidence" value="ECO:0007669"/>
    <property type="project" value="InterPro"/>
</dbReference>
<dbReference type="SUPFAM" id="SSF51695">
    <property type="entry name" value="PLC-like phosphodiesterases"/>
    <property type="match status" value="1"/>
</dbReference>
<organism evidence="2 3">
    <name type="scientific">Vreelandella aquamarina</name>
    <dbReference type="NCBI Taxonomy" id="77097"/>
    <lineage>
        <taxon>Bacteria</taxon>
        <taxon>Pseudomonadati</taxon>
        <taxon>Pseudomonadota</taxon>
        <taxon>Gammaproteobacteria</taxon>
        <taxon>Oceanospirillales</taxon>
        <taxon>Halomonadaceae</taxon>
        <taxon>Vreelandella</taxon>
    </lineage>
</organism>
<feature type="chain" id="PRO_5041039387" evidence="1">
    <location>
        <begin position="24"/>
        <end position="314"/>
    </location>
</feature>
<dbReference type="Gene3D" id="3.20.20.190">
    <property type="entry name" value="Phosphatidylinositol (PI) phosphodiesterase"/>
    <property type="match status" value="1"/>
</dbReference>
<feature type="signal peptide" evidence="1">
    <location>
        <begin position="1"/>
        <end position="23"/>
    </location>
</feature>
<dbReference type="InterPro" id="IPR030395">
    <property type="entry name" value="GP_PDE_dom"/>
</dbReference>
<name>A0A0D7V024_9GAMM</name>
<proteinExistence type="predicted"/>
<evidence type="ECO:0000313" key="3">
    <source>
        <dbReference type="Proteomes" id="UP000503197"/>
    </source>
</evidence>
<dbReference type="GO" id="GO:0008081">
    <property type="term" value="F:phosphoric diester hydrolase activity"/>
    <property type="evidence" value="ECO:0007669"/>
    <property type="project" value="InterPro"/>
</dbReference>
<dbReference type="CDD" id="cd08601">
    <property type="entry name" value="GDPD_SaGlpQ_like"/>
    <property type="match status" value="1"/>
</dbReference>
<accession>A0A0D7V024</accession>
<dbReference type="PROSITE" id="PS51704">
    <property type="entry name" value="GP_PDE"/>
    <property type="match status" value="1"/>
</dbReference>
<reference evidence="2 3" key="1">
    <citation type="submission" date="2020-02" db="EMBL/GenBank/DDBJ databases">
        <title>Complete Genome Sequence of Halomonas meridiana strain BAA-801, Isolated from Deep Sea Thermal Vent.</title>
        <authorList>
            <person name="Takahashi Y."/>
            <person name="Takahashi H."/>
            <person name="Galipon J."/>
            <person name="Arakawa K."/>
        </authorList>
    </citation>
    <scope>NUCLEOTIDE SEQUENCE [LARGE SCALE GENOMIC DNA]</scope>
    <source>
        <strain evidence="2 3">Slthf1</strain>
    </source>
</reference>
<keyword evidence="1" id="KW-0732">Signal</keyword>